<sequence>MFFPTKFNNINVTLLFSLFNIYPLIYKYIILFNYFPKLPKCTFRALLDIISINNCRI</sequence>
<gene>
    <name evidence="2" type="ORF">HMPREF3229_00654</name>
</gene>
<keyword evidence="1" id="KW-0812">Transmembrane</keyword>
<reference evidence="2 3" key="1">
    <citation type="submission" date="2016-01" db="EMBL/GenBank/DDBJ databases">
        <authorList>
            <person name="Oliw E.H."/>
        </authorList>
    </citation>
    <scope>NUCLEOTIDE SEQUENCE [LARGE SCALE GENOMIC DNA]</scope>
    <source>
        <strain evidence="2 3">CMW7756A</strain>
    </source>
</reference>
<evidence type="ECO:0000256" key="1">
    <source>
        <dbReference type="SAM" id="Phobius"/>
    </source>
</evidence>
<keyword evidence="1" id="KW-1133">Transmembrane helix</keyword>
<comment type="caution">
    <text evidence="2">The sequence shown here is derived from an EMBL/GenBank/DDBJ whole genome shotgun (WGS) entry which is preliminary data.</text>
</comment>
<feature type="transmembrane region" description="Helical" evidence="1">
    <location>
        <begin position="12"/>
        <end position="35"/>
    </location>
</feature>
<organism evidence="2">
    <name type="scientific">Peptoniphilus harei</name>
    <dbReference type="NCBI Taxonomy" id="54005"/>
    <lineage>
        <taxon>Bacteria</taxon>
        <taxon>Bacillati</taxon>
        <taxon>Bacillota</taxon>
        <taxon>Tissierellia</taxon>
        <taxon>Tissierellales</taxon>
        <taxon>Peptoniphilaceae</taxon>
        <taxon>Peptoniphilus</taxon>
    </lineage>
</organism>
<dbReference type="Proteomes" id="UP000070174">
    <property type="component" value="Unassembled WGS sequence"/>
</dbReference>
<evidence type="ECO:0000313" key="2">
    <source>
        <dbReference type="EMBL" id="KXA31054.1"/>
    </source>
</evidence>
<keyword evidence="1" id="KW-0472">Membrane</keyword>
<dbReference type="EMBL" id="LRQE01000021">
    <property type="protein sequence ID" value="KXA31054.1"/>
    <property type="molecule type" value="Genomic_DNA"/>
</dbReference>
<name>A0A133PQY2_9FIRM</name>
<proteinExistence type="predicted"/>
<accession>A0A133PQY2</accession>
<protein>
    <submittedName>
        <fullName evidence="2">Uncharacterized protein</fullName>
    </submittedName>
</protein>
<dbReference type="AlphaFoldDB" id="A0A133PQY2"/>
<evidence type="ECO:0000313" key="3">
    <source>
        <dbReference type="Proteomes" id="UP000070174"/>
    </source>
</evidence>